<dbReference type="Gene3D" id="1.10.443.10">
    <property type="entry name" value="Intergrase catalytic core"/>
    <property type="match status" value="1"/>
</dbReference>
<reference evidence="4" key="1">
    <citation type="submission" date="2021-11" db="EMBL/GenBank/DDBJ databases">
        <title>Cultivation dependent microbiological survey of springs from the worlds oldest radium mine currently devoted to the extraction of radon-saturated water.</title>
        <authorList>
            <person name="Kapinusova G."/>
            <person name="Smrhova T."/>
            <person name="Strejcek M."/>
            <person name="Suman J."/>
            <person name="Jani K."/>
            <person name="Pajer P."/>
            <person name="Uhlik O."/>
        </authorList>
    </citation>
    <scope>NUCLEOTIDE SEQUENCE [LARGE SCALE GENOMIC DNA]</scope>
    <source>
        <strain evidence="4">J379</strain>
    </source>
</reference>
<gene>
    <name evidence="3" type="ORF">LRS13_09565</name>
</gene>
<dbReference type="RefSeq" id="WP_353866191.1">
    <property type="nucleotide sequence ID" value="NZ_CP088295.1"/>
</dbReference>
<evidence type="ECO:0000313" key="4">
    <source>
        <dbReference type="Proteomes" id="UP001058860"/>
    </source>
</evidence>
<evidence type="ECO:0000256" key="1">
    <source>
        <dbReference type="ARBA" id="ARBA00023172"/>
    </source>
</evidence>
<accession>A0ABY5PM71</accession>
<dbReference type="PROSITE" id="PS51898">
    <property type="entry name" value="TYR_RECOMBINASE"/>
    <property type="match status" value="1"/>
</dbReference>
<name>A0ABY5PM71_9ACTN</name>
<dbReference type="InterPro" id="IPR013762">
    <property type="entry name" value="Integrase-like_cat_sf"/>
</dbReference>
<sequence>MPRPLTGSIRERPSADGHLAYYVRIRDRQVLIGHAPDVRRSEVEALLKTRLLPMAQLGQAWWDHAGGLQPQAQEPTALVVADILSDYHRMICARYDNRRTRDAYLFPIEAHVGPFFAYDGDRLRTVDELTGPLVAEFIEVKRAEREILCDLPDTLAELDDATLRDPDALREQLDVHEWRMLMRYGQRGGVRRASDPQATGRFSISTRGLSSNEITRCLNRLRDAIRLAEDDHDLVIRDPTARRRPPREEPDRTWLMPDALQALLDAARDLDSRRPVAETDGLPTGRYDLIACLGLAGPRNSELCAFTLADLRSEGLRVADAKTAAGRRVIELHPLPRKILETRRREIGAASGLLFPSGSGGRRDRHAVRRLLGPVAARANELLAQRGQDPLPERITPHTFRRTYLTYLYWAGHPINFAQHQAGHRDARMLLEIYQQKVPRVLDPRVAKWVERA</sequence>
<proteinExistence type="predicted"/>
<keyword evidence="4" id="KW-1185">Reference proteome</keyword>
<dbReference type="InterPro" id="IPR011010">
    <property type="entry name" value="DNA_brk_join_enz"/>
</dbReference>
<evidence type="ECO:0000313" key="3">
    <source>
        <dbReference type="EMBL" id="UUY05747.1"/>
    </source>
</evidence>
<feature type="domain" description="Tyr recombinase" evidence="2">
    <location>
        <begin position="250"/>
        <end position="451"/>
    </location>
</feature>
<dbReference type="PANTHER" id="PTHR30349">
    <property type="entry name" value="PHAGE INTEGRASE-RELATED"/>
    <property type="match status" value="1"/>
</dbReference>
<dbReference type="CDD" id="cd00397">
    <property type="entry name" value="DNA_BRE_C"/>
    <property type="match status" value="1"/>
</dbReference>
<organism evidence="3 4">
    <name type="scientific">Svornostia abyssi</name>
    <dbReference type="NCBI Taxonomy" id="2898438"/>
    <lineage>
        <taxon>Bacteria</taxon>
        <taxon>Bacillati</taxon>
        <taxon>Actinomycetota</taxon>
        <taxon>Thermoleophilia</taxon>
        <taxon>Solirubrobacterales</taxon>
        <taxon>Baekduiaceae</taxon>
        <taxon>Svornostia</taxon>
    </lineage>
</organism>
<evidence type="ECO:0000259" key="2">
    <source>
        <dbReference type="PROSITE" id="PS51898"/>
    </source>
</evidence>
<dbReference type="InterPro" id="IPR050090">
    <property type="entry name" value="Tyrosine_recombinase_XerCD"/>
</dbReference>
<keyword evidence="1" id="KW-0233">DNA recombination</keyword>
<dbReference type="Proteomes" id="UP001058860">
    <property type="component" value="Chromosome"/>
</dbReference>
<dbReference type="SUPFAM" id="SSF56349">
    <property type="entry name" value="DNA breaking-rejoining enzymes"/>
    <property type="match status" value="1"/>
</dbReference>
<dbReference type="InterPro" id="IPR002104">
    <property type="entry name" value="Integrase_catalytic"/>
</dbReference>
<dbReference type="EMBL" id="CP088295">
    <property type="protein sequence ID" value="UUY05747.1"/>
    <property type="molecule type" value="Genomic_DNA"/>
</dbReference>
<dbReference type="PANTHER" id="PTHR30349:SF64">
    <property type="entry name" value="PROPHAGE INTEGRASE INTD-RELATED"/>
    <property type="match status" value="1"/>
</dbReference>
<dbReference type="Pfam" id="PF00589">
    <property type="entry name" value="Phage_integrase"/>
    <property type="match status" value="1"/>
</dbReference>
<protein>
    <submittedName>
        <fullName evidence="3">Site-specific integrase</fullName>
    </submittedName>
</protein>